<protein>
    <submittedName>
        <fullName evidence="2">Acyl-CoA carboxylase epsilon subunit</fullName>
    </submittedName>
</protein>
<dbReference type="EMBL" id="JAVREM010000043">
    <property type="protein sequence ID" value="MDT0321582.1"/>
    <property type="molecule type" value="Genomic_DNA"/>
</dbReference>
<evidence type="ECO:0000313" key="3">
    <source>
        <dbReference type="Proteomes" id="UP001183420"/>
    </source>
</evidence>
<sequence length="81" mass="8410">MSEAPQQTPERIRVVRGNPTPEELAAAVAVMRARAAAAAAAEADADPGPPPASAWSHPAHTVPRRLPAPGPGAWRTSFWPG</sequence>
<name>A0ABU2LWM3_9ACTN</name>
<dbReference type="Proteomes" id="UP001183420">
    <property type="component" value="Unassembled WGS sequence"/>
</dbReference>
<keyword evidence="3" id="KW-1185">Reference proteome</keyword>
<proteinExistence type="predicted"/>
<dbReference type="RefSeq" id="WP_311601810.1">
    <property type="nucleotide sequence ID" value="NZ_JAVREM010000043.1"/>
</dbReference>
<evidence type="ECO:0000256" key="1">
    <source>
        <dbReference type="SAM" id="MobiDB-lite"/>
    </source>
</evidence>
<evidence type="ECO:0000313" key="2">
    <source>
        <dbReference type="EMBL" id="MDT0321582.1"/>
    </source>
</evidence>
<gene>
    <name evidence="2" type="ORF">RNC47_24940</name>
</gene>
<dbReference type="InterPro" id="IPR032716">
    <property type="entry name" value="ACC_epsilon"/>
</dbReference>
<comment type="caution">
    <text evidence="2">The sequence shown here is derived from an EMBL/GenBank/DDBJ whole genome shotgun (WGS) entry which is preliminary data.</text>
</comment>
<reference evidence="3" key="1">
    <citation type="submission" date="2023-07" db="EMBL/GenBank/DDBJ databases">
        <title>30 novel species of actinomycetes from the DSMZ collection.</title>
        <authorList>
            <person name="Nouioui I."/>
        </authorList>
    </citation>
    <scope>NUCLEOTIDE SEQUENCE [LARGE SCALE GENOMIC DNA]</scope>
    <source>
        <strain evidence="3">DSM 44918</strain>
    </source>
</reference>
<accession>A0ABU2LWM3</accession>
<dbReference type="Pfam" id="PF13822">
    <property type="entry name" value="ACC_epsilon"/>
    <property type="match status" value="1"/>
</dbReference>
<organism evidence="2 3">
    <name type="scientific">Streptomyces millisiae</name>
    <dbReference type="NCBI Taxonomy" id="3075542"/>
    <lineage>
        <taxon>Bacteria</taxon>
        <taxon>Bacillati</taxon>
        <taxon>Actinomycetota</taxon>
        <taxon>Actinomycetes</taxon>
        <taxon>Kitasatosporales</taxon>
        <taxon>Streptomycetaceae</taxon>
        <taxon>Streptomyces</taxon>
    </lineage>
</organism>
<feature type="region of interest" description="Disordered" evidence="1">
    <location>
        <begin position="39"/>
        <end position="81"/>
    </location>
</feature>